<proteinExistence type="predicted"/>
<feature type="transmembrane region" description="Helical" evidence="1">
    <location>
        <begin position="12"/>
        <end position="31"/>
    </location>
</feature>
<keyword evidence="1" id="KW-1133">Transmembrane helix</keyword>
<dbReference type="EMBL" id="BK032562">
    <property type="protein sequence ID" value="DAF48058.1"/>
    <property type="molecule type" value="Genomic_DNA"/>
</dbReference>
<reference evidence="2" key="1">
    <citation type="journal article" date="2021" name="Proc. Natl. Acad. Sci. U.S.A.">
        <title>A Catalog of Tens of Thousands of Viruses from Human Metagenomes Reveals Hidden Associations with Chronic Diseases.</title>
        <authorList>
            <person name="Tisza M.J."/>
            <person name="Buck C.B."/>
        </authorList>
    </citation>
    <scope>NUCLEOTIDE SEQUENCE</scope>
    <source>
        <strain evidence="2">CtgaY24</strain>
    </source>
</reference>
<protein>
    <submittedName>
        <fullName evidence="2">Uncharacterized protein</fullName>
    </submittedName>
</protein>
<name>A0A8S5SBG8_9CAUD</name>
<evidence type="ECO:0000256" key="1">
    <source>
        <dbReference type="SAM" id="Phobius"/>
    </source>
</evidence>
<keyword evidence="1" id="KW-0472">Membrane</keyword>
<keyword evidence="1" id="KW-0812">Transmembrane</keyword>
<sequence>MLLTIGSLSYALEVSLIFICWLLPTQFRLYFSNFRSSDKSFIPPSWEIIGSKVLFPSRYTLSFITKRFGSVFPLSHLVIGLGFLSQLIRLWSCLIIGLLSMRSLILLIPN</sequence>
<accession>A0A8S5SBG8</accession>
<evidence type="ECO:0000313" key="2">
    <source>
        <dbReference type="EMBL" id="DAF48058.1"/>
    </source>
</evidence>
<organism evidence="2">
    <name type="scientific">Siphoviridae sp. ctgaY24</name>
    <dbReference type="NCBI Taxonomy" id="2827911"/>
    <lineage>
        <taxon>Viruses</taxon>
        <taxon>Duplodnaviria</taxon>
        <taxon>Heunggongvirae</taxon>
        <taxon>Uroviricota</taxon>
        <taxon>Caudoviricetes</taxon>
    </lineage>
</organism>